<dbReference type="Proteomes" id="UP001291309">
    <property type="component" value="Unassembled WGS sequence"/>
</dbReference>
<evidence type="ECO:0000313" key="6">
    <source>
        <dbReference type="EMBL" id="MDY7226600.1"/>
    </source>
</evidence>
<gene>
    <name evidence="6" type="ORF">SYV04_09390</name>
</gene>
<dbReference type="Gene3D" id="1.10.510.10">
    <property type="entry name" value="Transferase(Phosphotransferase) domain 1"/>
    <property type="match status" value="1"/>
</dbReference>
<dbReference type="InterPro" id="IPR000719">
    <property type="entry name" value="Prot_kinase_dom"/>
</dbReference>
<keyword evidence="4" id="KW-0067">ATP-binding</keyword>
<evidence type="ECO:0000256" key="4">
    <source>
        <dbReference type="ARBA" id="ARBA00022840"/>
    </source>
</evidence>
<keyword evidence="7" id="KW-1185">Reference proteome</keyword>
<evidence type="ECO:0000259" key="5">
    <source>
        <dbReference type="PROSITE" id="PS50011"/>
    </source>
</evidence>
<keyword evidence="2" id="KW-0547">Nucleotide-binding</keyword>
<name>A0ABU5H3D4_9BACT</name>
<dbReference type="PROSITE" id="PS50011">
    <property type="entry name" value="PROTEIN_KINASE_DOM"/>
    <property type="match status" value="1"/>
</dbReference>
<protein>
    <submittedName>
        <fullName evidence="6">Serine/threonine-protein kinase</fullName>
        <ecNumber evidence="6">2.7.11.1</ecNumber>
    </submittedName>
</protein>
<dbReference type="SUPFAM" id="SSF56112">
    <property type="entry name" value="Protein kinase-like (PK-like)"/>
    <property type="match status" value="1"/>
</dbReference>
<dbReference type="PANTHER" id="PTHR43289:SF6">
    <property type="entry name" value="SERINE_THREONINE-PROTEIN KINASE NEKL-3"/>
    <property type="match status" value="1"/>
</dbReference>
<dbReference type="RefSeq" id="WP_321545331.1">
    <property type="nucleotide sequence ID" value="NZ_JAXIVS010000003.1"/>
</dbReference>
<evidence type="ECO:0000256" key="2">
    <source>
        <dbReference type="ARBA" id="ARBA00022741"/>
    </source>
</evidence>
<keyword evidence="1 6" id="KW-0808">Transferase</keyword>
<dbReference type="CDD" id="cd14014">
    <property type="entry name" value="STKc_PknB_like"/>
    <property type="match status" value="1"/>
</dbReference>
<keyword evidence="3 6" id="KW-0418">Kinase</keyword>
<dbReference type="GO" id="GO:0004674">
    <property type="term" value="F:protein serine/threonine kinase activity"/>
    <property type="evidence" value="ECO:0007669"/>
    <property type="project" value="UniProtKB-EC"/>
</dbReference>
<evidence type="ECO:0000256" key="1">
    <source>
        <dbReference type="ARBA" id="ARBA00022679"/>
    </source>
</evidence>
<evidence type="ECO:0000313" key="7">
    <source>
        <dbReference type="Proteomes" id="UP001291309"/>
    </source>
</evidence>
<evidence type="ECO:0000256" key="3">
    <source>
        <dbReference type="ARBA" id="ARBA00022777"/>
    </source>
</evidence>
<accession>A0ABU5H3D4</accession>
<dbReference type="EC" id="2.7.11.1" evidence="6"/>
<feature type="domain" description="Protein kinase" evidence="5">
    <location>
        <begin position="10"/>
        <end position="288"/>
    </location>
</feature>
<dbReference type="PANTHER" id="PTHR43289">
    <property type="entry name" value="MITOGEN-ACTIVATED PROTEIN KINASE KINASE KINASE 20-RELATED"/>
    <property type="match status" value="1"/>
</dbReference>
<dbReference type="EMBL" id="JAXIVS010000003">
    <property type="protein sequence ID" value="MDY7226600.1"/>
    <property type="molecule type" value="Genomic_DNA"/>
</dbReference>
<sequence>MADALELGGYEVIGRLAVGGMAEVYQARARPTTQRSPGEPEEVVLKRLHPSFRADAAYVKAFVDEAKLTVRLRHPNIVRTFRLFRAGQDYLMVQELVSGRTLGFMQGLLMKVGTAMPPEACCYIAWCLLKALDYLHRAKVGENGANIVHRDINPANVLLSVAGDVKLTDFGVAEVEGLMQGEAGALRGTMAYMSPEQVLGLAVDTRSDLYAVGVILWELFSNRRLYGTEGGGEAELMHRVRDARAPLLSSLDLGLPDYAVRVVRKALFTDKERRFQTAAEFSKALEVLAGRAGWPLSVDALRPLLGG</sequence>
<proteinExistence type="predicted"/>
<organism evidence="6 7">
    <name type="scientific">Hyalangium rubrum</name>
    <dbReference type="NCBI Taxonomy" id="3103134"/>
    <lineage>
        <taxon>Bacteria</taxon>
        <taxon>Pseudomonadati</taxon>
        <taxon>Myxococcota</taxon>
        <taxon>Myxococcia</taxon>
        <taxon>Myxococcales</taxon>
        <taxon>Cystobacterineae</taxon>
        <taxon>Archangiaceae</taxon>
        <taxon>Hyalangium</taxon>
    </lineage>
</organism>
<comment type="caution">
    <text evidence="6">The sequence shown here is derived from an EMBL/GenBank/DDBJ whole genome shotgun (WGS) entry which is preliminary data.</text>
</comment>
<dbReference type="InterPro" id="IPR011009">
    <property type="entry name" value="Kinase-like_dom_sf"/>
</dbReference>
<reference evidence="6 7" key="1">
    <citation type="submission" date="2023-12" db="EMBL/GenBank/DDBJ databases">
        <title>the genome sequence of Hyalangium sp. s54d21.</title>
        <authorList>
            <person name="Zhang X."/>
        </authorList>
    </citation>
    <scope>NUCLEOTIDE SEQUENCE [LARGE SCALE GENOMIC DNA]</scope>
    <source>
        <strain evidence="7">s54d21</strain>
    </source>
</reference>
<dbReference type="Gene3D" id="3.30.200.20">
    <property type="entry name" value="Phosphorylase Kinase, domain 1"/>
    <property type="match status" value="1"/>
</dbReference>
<dbReference type="Pfam" id="PF00069">
    <property type="entry name" value="Pkinase"/>
    <property type="match status" value="1"/>
</dbReference>